<dbReference type="AlphaFoldDB" id="A0A8S3RR30"/>
<accession>A0A8S3RR30</accession>
<feature type="compositionally biased region" description="Polar residues" evidence="1">
    <location>
        <begin position="1"/>
        <end position="11"/>
    </location>
</feature>
<evidence type="ECO:0000256" key="1">
    <source>
        <dbReference type="SAM" id="MobiDB-lite"/>
    </source>
</evidence>
<dbReference type="Proteomes" id="UP000683360">
    <property type="component" value="Unassembled WGS sequence"/>
</dbReference>
<gene>
    <name evidence="2" type="ORF">MEDL_24982</name>
</gene>
<sequence>MMFQRQQTDNTIKCGKDRQQTTTKSNEEKCFRQQTDNTIKVMWERCFRDNKPTTNQSNVKDVSTTKSNVGKMFQQTDKQSSYRRCHRQQTDNTIKRIDVSEQTDNTIKVMKDVSETTNNTIKVIKRCFRDDNTIKVMGKDVSETTNQQYYHRDNKPTTQSKRIIDNKLTTLSNNKTNNNQSGKDVSETTNRQHNQSNVGIDVGKMFQRQQTDNTIKVMWDRCHRDNKLTTLSK</sequence>
<evidence type="ECO:0000313" key="3">
    <source>
        <dbReference type="Proteomes" id="UP000683360"/>
    </source>
</evidence>
<dbReference type="EMBL" id="CAJPWZ010001247">
    <property type="protein sequence ID" value="CAG2210910.1"/>
    <property type="molecule type" value="Genomic_DNA"/>
</dbReference>
<feature type="region of interest" description="Disordered" evidence="1">
    <location>
        <begin position="171"/>
        <end position="196"/>
    </location>
</feature>
<name>A0A8S3RR30_MYTED</name>
<feature type="region of interest" description="Disordered" evidence="1">
    <location>
        <begin position="1"/>
        <end position="25"/>
    </location>
</feature>
<organism evidence="2 3">
    <name type="scientific">Mytilus edulis</name>
    <name type="common">Blue mussel</name>
    <dbReference type="NCBI Taxonomy" id="6550"/>
    <lineage>
        <taxon>Eukaryota</taxon>
        <taxon>Metazoa</taxon>
        <taxon>Spiralia</taxon>
        <taxon>Lophotrochozoa</taxon>
        <taxon>Mollusca</taxon>
        <taxon>Bivalvia</taxon>
        <taxon>Autobranchia</taxon>
        <taxon>Pteriomorphia</taxon>
        <taxon>Mytilida</taxon>
        <taxon>Mytiloidea</taxon>
        <taxon>Mytilidae</taxon>
        <taxon>Mytilinae</taxon>
        <taxon>Mytilus</taxon>
    </lineage>
</organism>
<proteinExistence type="predicted"/>
<protein>
    <submittedName>
        <fullName evidence="2">Uncharacterized protein</fullName>
    </submittedName>
</protein>
<comment type="caution">
    <text evidence="2">The sequence shown here is derived from an EMBL/GenBank/DDBJ whole genome shotgun (WGS) entry which is preliminary data.</text>
</comment>
<feature type="compositionally biased region" description="Polar residues" evidence="1">
    <location>
        <begin position="180"/>
        <end position="196"/>
    </location>
</feature>
<feature type="compositionally biased region" description="Basic and acidic residues" evidence="1">
    <location>
        <begin position="14"/>
        <end position="25"/>
    </location>
</feature>
<reference evidence="2" key="1">
    <citation type="submission" date="2021-03" db="EMBL/GenBank/DDBJ databases">
        <authorList>
            <person name="Bekaert M."/>
        </authorList>
    </citation>
    <scope>NUCLEOTIDE SEQUENCE</scope>
</reference>
<evidence type="ECO:0000313" key="2">
    <source>
        <dbReference type="EMBL" id="CAG2210910.1"/>
    </source>
</evidence>
<keyword evidence="3" id="KW-1185">Reference proteome</keyword>